<dbReference type="OrthoDB" id="2745898at2759"/>
<protein>
    <recommendedName>
        <fullName evidence="3">F-box domain-containing protein</fullName>
    </recommendedName>
</protein>
<evidence type="ECO:0000313" key="2">
    <source>
        <dbReference type="Proteomes" id="UP000219338"/>
    </source>
</evidence>
<proteinExistence type="predicted"/>
<reference evidence="2" key="1">
    <citation type="journal article" date="2017" name="Nat. Ecol. Evol.">
        <title>Genome expansion and lineage-specific genetic innovations in the forest pathogenic fungi Armillaria.</title>
        <authorList>
            <person name="Sipos G."/>
            <person name="Prasanna A.N."/>
            <person name="Walter M.C."/>
            <person name="O'Connor E."/>
            <person name="Balint B."/>
            <person name="Krizsan K."/>
            <person name="Kiss B."/>
            <person name="Hess J."/>
            <person name="Varga T."/>
            <person name="Slot J."/>
            <person name="Riley R."/>
            <person name="Boka B."/>
            <person name="Rigling D."/>
            <person name="Barry K."/>
            <person name="Lee J."/>
            <person name="Mihaltcheva S."/>
            <person name="LaButti K."/>
            <person name="Lipzen A."/>
            <person name="Waldron R."/>
            <person name="Moloney N.M."/>
            <person name="Sperisen C."/>
            <person name="Kredics L."/>
            <person name="Vagvoelgyi C."/>
            <person name="Patrignani A."/>
            <person name="Fitzpatrick D."/>
            <person name="Nagy I."/>
            <person name="Doyle S."/>
            <person name="Anderson J.B."/>
            <person name="Grigoriev I.V."/>
            <person name="Gueldener U."/>
            <person name="Muensterkoetter M."/>
            <person name="Nagy L.G."/>
        </authorList>
    </citation>
    <scope>NUCLEOTIDE SEQUENCE [LARGE SCALE GENOMIC DNA]</scope>
    <source>
        <strain evidence="2">C18/9</strain>
    </source>
</reference>
<dbReference type="InterPro" id="IPR032675">
    <property type="entry name" value="LRR_dom_sf"/>
</dbReference>
<dbReference type="Gene3D" id="3.80.10.10">
    <property type="entry name" value="Ribonuclease Inhibitor"/>
    <property type="match status" value="1"/>
</dbReference>
<evidence type="ECO:0000313" key="1">
    <source>
        <dbReference type="EMBL" id="SJL08767.1"/>
    </source>
</evidence>
<accession>A0A284RJ81</accession>
<gene>
    <name evidence="1" type="ORF">ARMOST_12137</name>
</gene>
<name>A0A284RJ81_ARMOS</name>
<dbReference type="SUPFAM" id="SSF52047">
    <property type="entry name" value="RNI-like"/>
    <property type="match status" value="1"/>
</dbReference>
<dbReference type="Proteomes" id="UP000219338">
    <property type="component" value="Unassembled WGS sequence"/>
</dbReference>
<dbReference type="OMA" id="FHAICTE"/>
<sequence length="429" mass="48154">MTLSALSVAGFPLPQELTDMIIDELEEDISSLLACSLACRSFLSPSRRRIFSGIAFDNADDIRGFHAICTESPEISYCVKRLYLQEFSSWSVTADEHFMPIVKALVNLESLSLENMSFRDLSMGVIVRLCSYRLKTLALEDLTVDDTQELCSFLRGCHHLHTLSISGNLILTGNQPDTPLREDDDPSTIPSLRHLIITCTPGSRRLLDTILTYSTPPVCIDALEHLTVHMQFDGDPYDHLSVENLSLLKRIIDLNRDRDTLISVSALFMQACIDGRTPPPFDLPVSHLRALSVDLGDFPDILEVNPLPILGWWTNALRPSRNVPTRLESLRIQLYLDDKSTQCSSTAGKQAWANLDSVLGDESYPLRRLMIRLMGGEDSPLGEISRILDVTENVIRDSMPRLVQKGALFFTKDFGDSESDEEDEWGFVY</sequence>
<evidence type="ECO:0008006" key="3">
    <source>
        <dbReference type="Google" id="ProtNLM"/>
    </source>
</evidence>
<dbReference type="AlphaFoldDB" id="A0A284RJ81"/>
<keyword evidence="2" id="KW-1185">Reference proteome</keyword>
<organism evidence="1 2">
    <name type="scientific">Armillaria ostoyae</name>
    <name type="common">Armillaria root rot fungus</name>
    <dbReference type="NCBI Taxonomy" id="47428"/>
    <lineage>
        <taxon>Eukaryota</taxon>
        <taxon>Fungi</taxon>
        <taxon>Dikarya</taxon>
        <taxon>Basidiomycota</taxon>
        <taxon>Agaricomycotina</taxon>
        <taxon>Agaricomycetes</taxon>
        <taxon>Agaricomycetidae</taxon>
        <taxon>Agaricales</taxon>
        <taxon>Marasmiineae</taxon>
        <taxon>Physalacriaceae</taxon>
        <taxon>Armillaria</taxon>
    </lineage>
</organism>
<dbReference type="EMBL" id="FUEG01000009">
    <property type="protein sequence ID" value="SJL08767.1"/>
    <property type="molecule type" value="Genomic_DNA"/>
</dbReference>